<organism evidence="2 3">
    <name type="scientific">Adlercreutzia wanghongyangiae</name>
    <dbReference type="NCBI Taxonomy" id="3111451"/>
    <lineage>
        <taxon>Bacteria</taxon>
        <taxon>Bacillati</taxon>
        <taxon>Actinomycetota</taxon>
        <taxon>Coriobacteriia</taxon>
        <taxon>Eggerthellales</taxon>
        <taxon>Eggerthellaceae</taxon>
        <taxon>Adlercreutzia</taxon>
    </lineage>
</organism>
<comment type="caution">
    <text evidence="2">The sequence shown here is derived from an EMBL/GenBank/DDBJ whole genome shotgun (WGS) entry which is preliminary data.</text>
</comment>
<dbReference type="RefSeq" id="WP_338211596.1">
    <property type="nucleotide sequence ID" value="NZ_JAYMFF010000030.1"/>
</dbReference>
<gene>
    <name evidence="2" type="ORF">VIN30_11230</name>
</gene>
<dbReference type="EMBL" id="JAYMFF010000030">
    <property type="protein sequence ID" value="MEC4177021.1"/>
    <property type="molecule type" value="Genomic_DNA"/>
</dbReference>
<reference evidence="2 3" key="1">
    <citation type="submission" date="2024-01" db="EMBL/GenBank/DDBJ databases">
        <title>novel species in genus Adlercreutzia.</title>
        <authorList>
            <person name="Liu X."/>
        </authorList>
    </citation>
    <scope>NUCLEOTIDE SEQUENCE [LARGE SCALE GENOMIC DNA]</scope>
    <source>
        <strain evidence="2 3">R7</strain>
    </source>
</reference>
<name>A0ABU6IL01_9ACTN</name>
<keyword evidence="3" id="KW-1185">Reference proteome</keyword>
<accession>A0ABU6IL01</accession>
<proteinExistence type="predicted"/>
<evidence type="ECO:0000313" key="2">
    <source>
        <dbReference type="EMBL" id="MEC4177021.1"/>
    </source>
</evidence>
<keyword evidence="1" id="KW-1133">Transmembrane helix</keyword>
<sequence length="60" mass="6882">MKLSDKLLYALFILGAVCLAVFGLCALDWLWACATVLVVLFWAWMLHARCTRRDDYSDGR</sequence>
<feature type="transmembrane region" description="Helical" evidence="1">
    <location>
        <begin position="29"/>
        <end position="46"/>
    </location>
</feature>
<evidence type="ECO:0000256" key="1">
    <source>
        <dbReference type="SAM" id="Phobius"/>
    </source>
</evidence>
<feature type="transmembrane region" description="Helical" evidence="1">
    <location>
        <begin position="7"/>
        <end position="23"/>
    </location>
</feature>
<keyword evidence="1" id="KW-0812">Transmembrane</keyword>
<evidence type="ECO:0000313" key="3">
    <source>
        <dbReference type="Proteomes" id="UP001349994"/>
    </source>
</evidence>
<keyword evidence="1" id="KW-0472">Membrane</keyword>
<dbReference type="Proteomes" id="UP001349994">
    <property type="component" value="Unassembled WGS sequence"/>
</dbReference>
<protein>
    <submittedName>
        <fullName evidence="2">Uncharacterized protein</fullName>
    </submittedName>
</protein>